<dbReference type="InterPro" id="IPR013762">
    <property type="entry name" value="Integrase-like_cat_sf"/>
</dbReference>
<evidence type="ECO:0000256" key="1">
    <source>
        <dbReference type="ARBA" id="ARBA00004496"/>
    </source>
</evidence>
<dbReference type="InterPro" id="IPR050090">
    <property type="entry name" value="Tyrosine_recombinase_XerCD"/>
</dbReference>
<evidence type="ECO:0000313" key="7">
    <source>
        <dbReference type="Proteomes" id="UP001596514"/>
    </source>
</evidence>
<evidence type="ECO:0000313" key="6">
    <source>
        <dbReference type="EMBL" id="MFC7598510.1"/>
    </source>
</evidence>
<organism evidence="6 7">
    <name type="scientific">Streptosporangium amethystogenes subsp. fukuiense</name>
    <dbReference type="NCBI Taxonomy" id="698418"/>
    <lineage>
        <taxon>Bacteria</taxon>
        <taxon>Bacillati</taxon>
        <taxon>Actinomycetota</taxon>
        <taxon>Actinomycetes</taxon>
        <taxon>Streptosporangiales</taxon>
        <taxon>Streptosporangiaceae</taxon>
        <taxon>Streptosporangium</taxon>
    </lineage>
</organism>
<dbReference type="SUPFAM" id="SSF56349">
    <property type="entry name" value="DNA breaking-rejoining enzymes"/>
    <property type="match status" value="1"/>
</dbReference>
<accession>A0ABW2SQE1</accession>
<dbReference type="Pfam" id="PF00589">
    <property type="entry name" value="Phage_integrase"/>
    <property type="match status" value="1"/>
</dbReference>
<gene>
    <name evidence="6" type="ORF">ACFQVD_00160</name>
</gene>
<dbReference type="CDD" id="cd00397">
    <property type="entry name" value="DNA_BRE_C"/>
    <property type="match status" value="1"/>
</dbReference>
<comment type="caution">
    <text evidence="6">The sequence shown here is derived from an EMBL/GenBank/DDBJ whole genome shotgun (WGS) entry which is preliminary data.</text>
</comment>
<name>A0ABW2SQE1_9ACTN</name>
<feature type="domain" description="Tyr recombinase" evidence="5">
    <location>
        <begin position="1"/>
        <end position="197"/>
    </location>
</feature>
<comment type="subcellular location">
    <subcellularLocation>
        <location evidence="1">Cytoplasm</location>
    </subcellularLocation>
</comment>
<feature type="compositionally biased region" description="Basic and acidic residues" evidence="4">
    <location>
        <begin position="109"/>
        <end position="125"/>
    </location>
</feature>
<evidence type="ECO:0000259" key="5">
    <source>
        <dbReference type="PROSITE" id="PS51898"/>
    </source>
</evidence>
<keyword evidence="2" id="KW-0229">DNA integration</keyword>
<dbReference type="PROSITE" id="PS51898">
    <property type="entry name" value="TYR_RECOMBINASE"/>
    <property type="match status" value="1"/>
</dbReference>
<keyword evidence="3" id="KW-0233">DNA recombination</keyword>
<dbReference type="PANTHER" id="PTHR30349:SF77">
    <property type="entry name" value="TYROSINE RECOMBINASE XERC"/>
    <property type="match status" value="1"/>
</dbReference>
<dbReference type="InterPro" id="IPR011010">
    <property type="entry name" value="DNA_brk_join_enz"/>
</dbReference>
<protein>
    <submittedName>
        <fullName evidence="6">Tyrosine-type recombinase/integrase</fullName>
    </submittedName>
</protein>
<dbReference type="Gene3D" id="1.10.443.10">
    <property type="entry name" value="Intergrase catalytic core"/>
    <property type="match status" value="1"/>
</dbReference>
<evidence type="ECO:0000256" key="4">
    <source>
        <dbReference type="SAM" id="MobiDB-lite"/>
    </source>
</evidence>
<dbReference type="RefSeq" id="WP_343961895.1">
    <property type="nucleotide sequence ID" value="NZ_BAAAGK010000006.1"/>
</dbReference>
<sequence length="212" mass="24128">MFAAWRESLPGARKYLPAARDYFAASLWRRVGLRITETVKLDIRDWRPDLGEVGKLHVRFGKGSRGRGPKPRLVPAINSVDILINWWLTDVRHQFGDDWSDLDAPLLPSERRDTHTGRNRRAGDDTLRNGLTAAVQAFLPSWSGRITPHVLRHFCASHFYEQGMDLKAIQEVLGHEWLSTTTQYIHVHADHIERAWATANQRVAGRLGPRGG</sequence>
<dbReference type="PANTHER" id="PTHR30349">
    <property type="entry name" value="PHAGE INTEGRASE-RELATED"/>
    <property type="match status" value="1"/>
</dbReference>
<proteinExistence type="predicted"/>
<evidence type="ECO:0000256" key="3">
    <source>
        <dbReference type="ARBA" id="ARBA00023172"/>
    </source>
</evidence>
<dbReference type="Proteomes" id="UP001596514">
    <property type="component" value="Unassembled WGS sequence"/>
</dbReference>
<keyword evidence="7" id="KW-1185">Reference proteome</keyword>
<dbReference type="EMBL" id="JBHTEE010000001">
    <property type="protein sequence ID" value="MFC7598510.1"/>
    <property type="molecule type" value="Genomic_DNA"/>
</dbReference>
<evidence type="ECO:0000256" key="2">
    <source>
        <dbReference type="ARBA" id="ARBA00022908"/>
    </source>
</evidence>
<dbReference type="InterPro" id="IPR002104">
    <property type="entry name" value="Integrase_catalytic"/>
</dbReference>
<reference evidence="7" key="1">
    <citation type="journal article" date="2019" name="Int. J. Syst. Evol. Microbiol.">
        <title>The Global Catalogue of Microorganisms (GCM) 10K type strain sequencing project: providing services to taxonomists for standard genome sequencing and annotation.</title>
        <authorList>
            <consortium name="The Broad Institute Genomics Platform"/>
            <consortium name="The Broad Institute Genome Sequencing Center for Infectious Disease"/>
            <person name="Wu L."/>
            <person name="Ma J."/>
        </authorList>
    </citation>
    <scope>NUCLEOTIDE SEQUENCE [LARGE SCALE GENOMIC DNA]</scope>
    <source>
        <strain evidence="7">JCM 10083</strain>
    </source>
</reference>
<feature type="region of interest" description="Disordered" evidence="4">
    <location>
        <begin position="106"/>
        <end position="125"/>
    </location>
</feature>